<proteinExistence type="predicted"/>
<comment type="caution">
    <text evidence="2">The sequence shown here is derived from an EMBL/GenBank/DDBJ whole genome shotgun (WGS) entry which is preliminary data.</text>
</comment>
<gene>
    <name evidence="2" type="ORF">PGLA2088_LOCUS27379</name>
</gene>
<dbReference type="EMBL" id="CAJNNW010027416">
    <property type="protein sequence ID" value="CAE8691348.1"/>
    <property type="molecule type" value="Genomic_DNA"/>
</dbReference>
<feature type="compositionally biased region" description="Basic and acidic residues" evidence="1">
    <location>
        <begin position="26"/>
        <end position="35"/>
    </location>
</feature>
<protein>
    <submittedName>
        <fullName evidence="2">Uncharacterized protein</fullName>
    </submittedName>
</protein>
<name>A0A813K6J4_POLGL</name>
<evidence type="ECO:0000313" key="3">
    <source>
        <dbReference type="Proteomes" id="UP000626109"/>
    </source>
</evidence>
<sequence>QQQQQQQQQQHQQQQQQRSGGALMRPDYEAAEDSRFATPGSNVIDVSGGPVDYSRESGRDWPDSRADSDPSKAPWGLAGDEEVDTDHEDEDDDEQEVDSWPPRSGRSSGRRSDRAEKS</sequence>
<feature type="compositionally biased region" description="Acidic residues" evidence="1">
    <location>
        <begin position="79"/>
        <end position="97"/>
    </location>
</feature>
<feature type="compositionally biased region" description="Low complexity" evidence="1">
    <location>
        <begin position="98"/>
        <end position="107"/>
    </location>
</feature>
<evidence type="ECO:0000256" key="1">
    <source>
        <dbReference type="SAM" id="MobiDB-lite"/>
    </source>
</evidence>
<dbReference type="AlphaFoldDB" id="A0A813K6J4"/>
<reference evidence="2" key="1">
    <citation type="submission" date="2021-02" db="EMBL/GenBank/DDBJ databases">
        <authorList>
            <person name="Dougan E. K."/>
            <person name="Rhodes N."/>
            <person name="Thang M."/>
            <person name="Chan C."/>
        </authorList>
    </citation>
    <scope>NUCLEOTIDE SEQUENCE</scope>
</reference>
<feature type="compositionally biased region" description="Low complexity" evidence="1">
    <location>
        <begin position="1"/>
        <end position="17"/>
    </location>
</feature>
<dbReference type="Proteomes" id="UP000626109">
    <property type="component" value="Unassembled WGS sequence"/>
</dbReference>
<feature type="region of interest" description="Disordered" evidence="1">
    <location>
        <begin position="1"/>
        <end position="118"/>
    </location>
</feature>
<evidence type="ECO:0000313" key="2">
    <source>
        <dbReference type="EMBL" id="CAE8691348.1"/>
    </source>
</evidence>
<feature type="non-terminal residue" evidence="2">
    <location>
        <position position="1"/>
    </location>
</feature>
<feature type="compositionally biased region" description="Basic and acidic residues" evidence="1">
    <location>
        <begin position="53"/>
        <end position="70"/>
    </location>
</feature>
<organism evidence="2 3">
    <name type="scientific">Polarella glacialis</name>
    <name type="common">Dinoflagellate</name>
    <dbReference type="NCBI Taxonomy" id="89957"/>
    <lineage>
        <taxon>Eukaryota</taxon>
        <taxon>Sar</taxon>
        <taxon>Alveolata</taxon>
        <taxon>Dinophyceae</taxon>
        <taxon>Suessiales</taxon>
        <taxon>Suessiaceae</taxon>
        <taxon>Polarella</taxon>
    </lineage>
</organism>
<accession>A0A813K6J4</accession>